<dbReference type="SUPFAM" id="SSF51735">
    <property type="entry name" value="NAD(P)-binding Rossmann-fold domains"/>
    <property type="match status" value="1"/>
</dbReference>
<dbReference type="Proteomes" id="UP000245754">
    <property type="component" value="Unassembled WGS sequence"/>
</dbReference>
<organism evidence="13 14">
    <name type="scientific">Cupriavidus plantarum</name>
    <dbReference type="NCBI Taxonomy" id="942865"/>
    <lineage>
        <taxon>Bacteria</taxon>
        <taxon>Pseudomonadati</taxon>
        <taxon>Pseudomonadota</taxon>
        <taxon>Betaproteobacteria</taxon>
        <taxon>Burkholderiales</taxon>
        <taxon>Burkholderiaceae</taxon>
        <taxon>Cupriavidus</taxon>
    </lineage>
</organism>
<sequence>MKICIYGAGAIGGYLGAQLALAGADVSFIARGPHLAAMQANGVRLHIDGQERVAKVRCTSDPRELGPQDYVFITLKAHQVPGVVDLMQPLIGPETAIVTGVNGIPYWYFYKHGGQFAGSTLESVDPGAKQWHGLGPERAIGCVLYPAAEIEAPGVIRHVYGKKFPIGEPDGSRSTRVTQLAELMVAADLDAPVRDNIRDEIWLKLWGNLCFNPISALTHGTLDIITSDPATRALSKQMMLEAKDIAERFGVHFRVDVERRIDGAGAVGAHKTSMLQDLEAGRAMEIDPLLTVVQEMGRMLGQPTPMIDAVLGLIKQRDRMAQVPLAPATAPHAPNAEKVARAA</sequence>
<evidence type="ECO:0000256" key="8">
    <source>
        <dbReference type="ARBA" id="ARBA00023002"/>
    </source>
</evidence>
<dbReference type="InterPro" id="IPR036291">
    <property type="entry name" value="NAD(P)-bd_dom_sf"/>
</dbReference>
<keyword evidence="7" id="KW-0521">NADP</keyword>
<evidence type="ECO:0000313" key="14">
    <source>
        <dbReference type="Proteomes" id="UP000245754"/>
    </source>
</evidence>
<evidence type="ECO:0000256" key="9">
    <source>
        <dbReference type="ARBA" id="ARBA00032024"/>
    </source>
</evidence>
<dbReference type="FunFam" id="3.40.50.720:FF:000307">
    <property type="entry name" value="2-dehydropantoate 2-reductase"/>
    <property type="match status" value="1"/>
</dbReference>
<proteinExistence type="inferred from homology"/>
<comment type="caution">
    <text evidence="13">The sequence shown here is derived from an EMBL/GenBank/DDBJ whole genome shotgun (WGS) entry which is preliminary data.</text>
</comment>
<feature type="domain" description="Ketopantoate reductase C-terminal" evidence="12">
    <location>
        <begin position="196"/>
        <end position="317"/>
    </location>
</feature>
<dbReference type="EMBL" id="QGGT01000002">
    <property type="protein sequence ID" value="PWK35234.1"/>
    <property type="molecule type" value="Genomic_DNA"/>
</dbReference>
<dbReference type="RefSeq" id="WP_109583318.1">
    <property type="nucleotide sequence ID" value="NZ_CAJPUX010000002.1"/>
</dbReference>
<comment type="catalytic activity">
    <reaction evidence="10">
        <text>(R)-pantoate + NADP(+) = 2-dehydropantoate + NADPH + H(+)</text>
        <dbReference type="Rhea" id="RHEA:16233"/>
        <dbReference type="ChEBI" id="CHEBI:11561"/>
        <dbReference type="ChEBI" id="CHEBI:15378"/>
        <dbReference type="ChEBI" id="CHEBI:15980"/>
        <dbReference type="ChEBI" id="CHEBI:57783"/>
        <dbReference type="ChEBI" id="CHEBI:58349"/>
        <dbReference type="EC" id="1.1.1.169"/>
    </reaction>
</comment>
<dbReference type="SUPFAM" id="SSF48179">
    <property type="entry name" value="6-phosphogluconate dehydrogenase C-terminal domain-like"/>
    <property type="match status" value="1"/>
</dbReference>
<evidence type="ECO:0000256" key="10">
    <source>
        <dbReference type="ARBA" id="ARBA00048793"/>
    </source>
</evidence>
<evidence type="ECO:0000259" key="11">
    <source>
        <dbReference type="Pfam" id="PF02558"/>
    </source>
</evidence>
<evidence type="ECO:0000313" key="13">
    <source>
        <dbReference type="EMBL" id="PWK35234.1"/>
    </source>
</evidence>
<dbReference type="GeneID" id="98340890"/>
<gene>
    <name evidence="13" type="ORF">C7419_102512</name>
</gene>
<dbReference type="InterPro" id="IPR008927">
    <property type="entry name" value="6-PGluconate_DH-like_C_sf"/>
</dbReference>
<protein>
    <recommendedName>
        <fullName evidence="5">2-dehydropantoate 2-reductase</fullName>
        <ecNumber evidence="4">1.1.1.169</ecNumber>
    </recommendedName>
    <alternativeName>
        <fullName evidence="9">Ketopantoate reductase</fullName>
    </alternativeName>
</protein>
<dbReference type="UniPathway" id="UPA00028">
    <property type="reaction ID" value="UER00004"/>
</dbReference>
<dbReference type="EC" id="1.1.1.169" evidence="4"/>
<dbReference type="Pfam" id="PF02558">
    <property type="entry name" value="ApbA"/>
    <property type="match status" value="1"/>
</dbReference>
<dbReference type="GO" id="GO:0008677">
    <property type="term" value="F:2-dehydropantoate 2-reductase activity"/>
    <property type="evidence" value="ECO:0007669"/>
    <property type="project" value="UniProtKB-EC"/>
</dbReference>
<dbReference type="PANTHER" id="PTHR21708:SF45">
    <property type="entry name" value="2-DEHYDROPANTOATE 2-REDUCTASE"/>
    <property type="match status" value="1"/>
</dbReference>
<dbReference type="AlphaFoldDB" id="A0A316ERZ8"/>
<dbReference type="Gene3D" id="1.10.1040.10">
    <property type="entry name" value="N-(1-d-carboxylethyl)-l-norvaline Dehydrogenase, domain 2"/>
    <property type="match status" value="1"/>
</dbReference>
<feature type="domain" description="Ketopantoate reductase N-terminal" evidence="11">
    <location>
        <begin position="3"/>
        <end position="169"/>
    </location>
</feature>
<evidence type="ECO:0000256" key="4">
    <source>
        <dbReference type="ARBA" id="ARBA00013014"/>
    </source>
</evidence>
<dbReference type="InterPro" id="IPR013332">
    <property type="entry name" value="KPR_N"/>
</dbReference>
<dbReference type="InterPro" id="IPR013752">
    <property type="entry name" value="KPA_reductase"/>
</dbReference>
<comment type="function">
    <text evidence="1">Catalyzes the NADPH-dependent reduction of ketopantoate into pantoic acid.</text>
</comment>
<dbReference type="Gene3D" id="3.40.50.720">
    <property type="entry name" value="NAD(P)-binding Rossmann-like Domain"/>
    <property type="match status" value="1"/>
</dbReference>
<dbReference type="GO" id="GO:0005737">
    <property type="term" value="C:cytoplasm"/>
    <property type="evidence" value="ECO:0007669"/>
    <property type="project" value="TreeGrafter"/>
</dbReference>
<dbReference type="NCBIfam" id="NF005089">
    <property type="entry name" value="PRK06522.1-4"/>
    <property type="match status" value="1"/>
</dbReference>
<evidence type="ECO:0000256" key="6">
    <source>
        <dbReference type="ARBA" id="ARBA00022655"/>
    </source>
</evidence>
<evidence type="ECO:0000256" key="5">
    <source>
        <dbReference type="ARBA" id="ARBA00019465"/>
    </source>
</evidence>
<evidence type="ECO:0000256" key="3">
    <source>
        <dbReference type="ARBA" id="ARBA00007870"/>
    </source>
</evidence>
<dbReference type="InterPro" id="IPR051402">
    <property type="entry name" value="KPR-Related"/>
</dbReference>
<keyword evidence="8" id="KW-0560">Oxidoreductase</keyword>
<evidence type="ECO:0000256" key="1">
    <source>
        <dbReference type="ARBA" id="ARBA00002919"/>
    </source>
</evidence>
<evidence type="ECO:0000256" key="2">
    <source>
        <dbReference type="ARBA" id="ARBA00004994"/>
    </source>
</evidence>
<name>A0A316ERZ8_9BURK</name>
<keyword evidence="6" id="KW-0566">Pantothenate biosynthesis</keyword>
<dbReference type="PANTHER" id="PTHR21708">
    <property type="entry name" value="PROBABLE 2-DEHYDROPANTOATE 2-REDUCTASE"/>
    <property type="match status" value="1"/>
</dbReference>
<keyword evidence="14" id="KW-1185">Reference proteome</keyword>
<comment type="pathway">
    <text evidence="2">Cofactor biosynthesis; (R)-pantothenate biosynthesis; (R)-pantoate from 3-methyl-2-oxobutanoate: step 2/2.</text>
</comment>
<dbReference type="Pfam" id="PF08546">
    <property type="entry name" value="ApbA_C"/>
    <property type="match status" value="1"/>
</dbReference>
<reference evidence="13 14" key="1">
    <citation type="submission" date="2018-05" db="EMBL/GenBank/DDBJ databases">
        <title>Genomic Encyclopedia of Type Strains, Phase IV (KMG-V): Genome sequencing to study the core and pangenomes of soil and plant-associated prokaryotes.</title>
        <authorList>
            <person name="Whitman W."/>
        </authorList>
    </citation>
    <scope>NUCLEOTIDE SEQUENCE [LARGE SCALE GENOMIC DNA]</scope>
    <source>
        <strain evidence="13 14">SLV-132</strain>
    </source>
</reference>
<accession>A0A316ERZ8</accession>
<dbReference type="FunFam" id="1.10.1040.10:FF:000017">
    <property type="entry name" value="2-dehydropantoate 2-reductase"/>
    <property type="match status" value="1"/>
</dbReference>
<dbReference type="InterPro" id="IPR013328">
    <property type="entry name" value="6PGD_dom2"/>
</dbReference>
<evidence type="ECO:0000259" key="12">
    <source>
        <dbReference type="Pfam" id="PF08546"/>
    </source>
</evidence>
<evidence type="ECO:0000256" key="7">
    <source>
        <dbReference type="ARBA" id="ARBA00022857"/>
    </source>
</evidence>
<comment type="similarity">
    <text evidence="3">Belongs to the ketopantoate reductase family.</text>
</comment>
<dbReference type="GO" id="GO:0015940">
    <property type="term" value="P:pantothenate biosynthetic process"/>
    <property type="evidence" value="ECO:0007669"/>
    <property type="project" value="UniProtKB-UniPathway"/>
</dbReference>